<reference evidence="1" key="1">
    <citation type="submission" date="2023-02" db="EMBL/GenBank/DDBJ databases">
        <title>Polaribacter ponticola sp. nov., isolated from seawater.</title>
        <authorList>
            <person name="Baek J.H."/>
            <person name="Kim J.M."/>
            <person name="Choi D.G."/>
            <person name="Jeon C.O."/>
        </authorList>
    </citation>
    <scope>NUCLEOTIDE SEQUENCE</scope>
    <source>
        <strain evidence="1">MSW5</strain>
    </source>
</reference>
<dbReference type="Proteomes" id="UP001151478">
    <property type="component" value="Unassembled WGS sequence"/>
</dbReference>
<evidence type="ECO:0000313" key="1">
    <source>
        <dbReference type="EMBL" id="MDD7913494.1"/>
    </source>
</evidence>
<proteinExistence type="predicted"/>
<dbReference type="RefSeq" id="WP_265726622.1">
    <property type="nucleotide sequence ID" value="NZ_JAOSLC020000002.1"/>
</dbReference>
<accession>A0ABT5S5W6</accession>
<comment type="caution">
    <text evidence="1">The sequence shown here is derived from an EMBL/GenBank/DDBJ whole genome shotgun (WGS) entry which is preliminary data.</text>
</comment>
<dbReference type="InterPro" id="IPR034660">
    <property type="entry name" value="DinB/YfiT-like"/>
</dbReference>
<sequence>MLNKELELINSYLKYLDVGNQEISKGSVGWHLDHSLKVINNVSVALIKSDVRDYNSKFNLLRLITFTIGFFPRGKAKSPKRVLPPEEISIGDVKNQLDLATKNLKLITTLKDHQHFIHPLFKQLNKKQTIKFLRLHTNHHLKIIRDILNK</sequence>
<keyword evidence="2" id="KW-1185">Reference proteome</keyword>
<protein>
    <submittedName>
        <fullName evidence="1">DUF1569 domain-containing protein</fullName>
    </submittedName>
</protein>
<organism evidence="1 2">
    <name type="scientific">Polaribacter ponticola</name>
    <dbReference type="NCBI Taxonomy" id="2978475"/>
    <lineage>
        <taxon>Bacteria</taxon>
        <taxon>Pseudomonadati</taxon>
        <taxon>Bacteroidota</taxon>
        <taxon>Flavobacteriia</taxon>
        <taxon>Flavobacteriales</taxon>
        <taxon>Flavobacteriaceae</taxon>
    </lineage>
</organism>
<gene>
    <name evidence="1" type="ORF">N5A56_003260</name>
</gene>
<dbReference type="EMBL" id="JAOSLC020000002">
    <property type="protein sequence ID" value="MDD7913494.1"/>
    <property type="molecule type" value="Genomic_DNA"/>
</dbReference>
<evidence type="ECO:0000313" key="2">
    <source>
        <dbReference type="Proteomes" id="UP001151478"/>
    </source>
</evidence>
<dbReference type="Gene3D" id="1.20.120.450">
    <property type="entry name" value="dinb family like domain"/>
    <property type="match status" value="1"/>
</dbReference>
<name>A0ABT5S5W6_9FLAO</name>